<dbReference type="EMBL" id="AZBU02000001">
    <property type="protein sequence ID" value="TMS38480.1"/>
    <property type="molecule type" value="Genomic_DNA"/>
</dbReference>
<dbReference type="AlphaFoldDB" id="A0A4U8UY68"/>
<comment type="caution">
    <text evidence="1">The sequence shown here is derived from an EMBL/GenBank/DDBJ whole genome shotgun (WGS) entry which is preliminary data.</text>
</comment>
<dbReference type="Proteomes" id="UP000298663">
    <property type="component" value="Unassembled WGS sequence"/>
</dbReference>
<sequence>MVQNLEDLIVTLFECISTTADEDARQGIGDSIHLLGTKQPLLFLSAAHAFLLQQNKLSGKNRAFVLSAISRVFEKPPVTNRVEAKLTPRRSP</sequence>
<accession>A0A4U8UY68</accession>
<keyword evidence="2" id="KW-1185">Reference proteome</keyword>
<gene>
    <name evidence="1" type="ORF">L596_005199</name>
</gene>
<reference evidence="1 2" key="2">
    <citation type="journal article" date="2019" name="G3 (Bethesda)">
        <title>Hybrid Assembly of the Genome of the Entomopathogenic Nematode Steinernema carpocapsae Identifies the X-Chromosome.</title>
        <authorList>
            <person name="Serra L."/>
            <person name="Macchietto M."/>
            <person name="Macias-Munoz A."/>
            <person name="McGill C.J."/>
            <person name="Rodriguez I.M."/>
            <person name="Rodriguez B."/>
            <person name="Murad R."/>
            <person name="Mortazavi A."/>
        </authorList>
    </citation>
    <scope>NUCLEOTIDE SEQUENCE [LARGE SCALE GENOMIC DNA]</scope>
    <source>
        <strain evidence="1 2">ALL</strain>
    </source>
</reference>
<organism evidence="1 2">
    <name type="scientific">Steinernema carpocapsae</name>
    <name type="common">Entomopathogenic nematode</name>
    <dbReference type="NCBI Taxonomy" id="34508"/>
    <lineage>
        <taxon>Eukaryota</taxon>
        <taxon>Metazoa</taxon>
        <taxon>Ecdysozoa</taxon>
        <taxon>Nematoda</taxon>
        <taxon>Chromadorea</taxon>
        <taxon>Rhabditida</taxon>
        <taxon>Tylenchina</taxon>
        <taxon>Panagrolaimomorpha</taxon>
        <taxon>Strongyloidoidea</taxon>
        <taxon>Steinernematidae</taxon>
        <taxon>Steinernema</taxon>
    </lineage>
</organism>
<reference evidence="1 2" key="1">
    <citation type="journal article" date="2015" name="Genome Biol.">
        <title>Comparative genomics of Steinernema reveals deeply conserved gene regulatory networks.</title>
        <authorList>
            <person name="Dillman A.R."/>
            <person name="Macchietto M."/>
            <person name="Porter C.F."/>
            <person name="Rogers A."/>
            <person name="Williams B."/>
            <person name="Antoshechkin I."/>
            <person name="Lee M.M."/>
            <person name="Goodwin Z."/>
            <person name="Lu X."/>
            <person name="Lewis E.E."/>
            <person name="Goodrich-Blair H."/>
            <person name="Stock S.P."/>
            <person name="Adams B.J."/>
            <person name="Sternberg P.W."/>
            <person name="Mortazavi A."/>
        </authorList>
    </citation>
    <scope>NUCLEOTIDE SEQUENCE [LARGE SCALE GENOMIC DNA]</scope>
    <source>
        <strain evidence="1 2">ALL</strain>
    </source>
</reference>
<proteinExistence type="predicted"/>
<name>A0A4U8UY68_STECR</name>
<protein>
    <submittedName>
        <fullName evidence="1">Uncharacterized protein</fullName>
    </submittedName>
</protein>
<evidence type="ECO:0000313" key="2">
    <source>
        <dbReference type="Proteomes" id="UP000298663"/>
    </source>
</evidence>
<evidence type="ECO:0000313" key="1">
    <source>
        <dbReference type="EMBL" id="TMS38480.1"/>
    </source>
</evidence>